<proteinExistence type="predicted"/>
<dbReference type="AlphaFoldDB" id="A0A6S6Y093"/>
<evidence type="ECO:0000313" key="1">
    <source>
        <dbReference type="EMBL" id="CAB1370161.1"/>
    </source>
</evidence>
<dbReference type="EMBL" id="LR778301">
    <property type="protein sequence ID" value="CAB1370161.1"/>
    <property type="molecule type" value="Genomic_DNA"/>
</dbReference>
<keyword evidence="2" id="KW-1185">Reference proteome</keyword>
<reference evidence="1 2" key="1">
    <citation type="submission" date="2020-03" db="EMBL/GenBank/DDBJ databases">
        <authorList>
            <consortium name="Genoscope - CEA"/>
            <person name="William W."/>
        </authorList>
    </citation>
    <scope>NUCLEOTIDE SEQUENCE [LARGE SCALE GENOMIC DNA]</scope>
    <source>
        <strain evidence="2">DSM 16959</strain>
    </source>
</reference>
<accession>A0A6S6Y093</accession>
<dbReference type="RefSeq" id="WP_145770713.1">
    <property type="nucleotide sequence ID" value="NZ_LR778301.1"/>
</dbReference>
<protein>
    <submittedName>
        <fullName evidence="1">Uncharacterized protein</fullName>
    </submittedName>
</protein>
<sequence>MREHILNVIQALHQNKELIADAYCQSQGVAPEVDTQAAFTRLLKVKALTPYIEGSFRLDRRLRVFFDRAVNRVKIYGNSTHYAHVVGKLQAMTEAYQGALIAADAQSQEDCIDEIIDLCDEFATGMKEDIEHFRMVVDTRKGFSGGGIKDRLFHNKNYVEQAAQMVEAVGLLDQADLLDAVQGYTELTSILRRHLHNRVEGSDDLRRRLFEVQQALNAALFDLHAAHRLVEVLLRLDDRLTRQADFTPPIWEDDSCLPDMLFRFTGFPLPAYPDANGDDSETLLSLLAEIRDDRRPLSRTPPPRAGSLNDAGEPPPASPSPSEFRHALNLLITDIERLGKAISVMTWLRTHQNRRALYPYSPVIWLGTLSAAIDNGLPPPAGWCYQHEIACLNPRWDTPVLTDIWLEPYAVDTGNSGVAARLPN</sequence>
<dbReference type="Proteomes" id="UP000515733">
    <property type="component" value="Chromosome"/>
</dbReference>
<organism evidence="1 2">
    <name type="scientific">Denitratisoma oestradiolicum</name>
    <dbReference type="NCBI Taxonomy" id="311182"/>
    <lineage>
        <taxon>Bacteria</taxon>
        <taxon>Pseudomonadati</taxon>
        <taxon>Pseudomonadota</taxon>
        <taxon>Betaproteobacteria</taxon>
        <taxon>Nitrosomonadales</taxon>
        <taxon>Sterolibacteriaceae</taxon>
        <taxon>Denitratisoma</taxon>
    </lineage>
</organism>
<dbReference type="KEGG" id="doe:DENOEST_3007"/>
<evidence type="ECO:0000313" key="2">
    <source>
        <dbReference type="Proteomes" id="UP000515733"/>
    </source>
</evidence>
<name>A0A6S6Y093_9PROT</name>
<gene>
    <name evidence="1" type="ORF">DENOEST_3007</name>
</gene>